<dbReference type="GO" id="GO:0005634">
    <property type="term" value="C:nucleus"/>
    <property type="evidence" value="ECO:0007669"/>
    <property type="project" value="UniProtKB-SubCell"/>
</dbReference>
<comment type="cofactor">
    <cofactor evidence="15">
        <name>Mg(2+)</name>
        <dbReference type="ChEBI" id="CHEBI:18420"/>
    </cofactor>
    <text evidence="15">Binds 2 magnesium ions. Also active with manganese.</text>
</comment>
<keyword evidence="9 15" id="KW-0460">Magnesium</keyword>
<evidence type="ECO:0000256" key="7">
    <source>
        <dbReference type="ARBA" id="ARBA00022741"/>
    </source>
</evidence>
<comment type="catalytic activity">
    <reaction evidence="13">
        <text>RNA(n) + ATP = RNA(n)-3'-adenine ribonucleotide + diphosphate</text>
        <dbReference type="Rhea" id="RHEA:11332"/>
        <dbReference type="Rhea" id="RHEA-COMP:14527"/>
        <dbReference type="Rhea" id="RHEA-COMP:17347"/>
        <dbReference type="ChEBI" id="CHEBI:30616"/>
        <dbReference type="ChEBI" id="CHEBI:33019"/>
        <dbReference type="ChEBI" id="CHEBI:140395"/>
        <dbReference type="ChEBI" id="CHEBI:173115"/>
        <dbReference type="EC" id="2.7.7.19"/>
    </reaction>
</comment>
<feature type="region of interest" description="Disordered" evidence="16">
    <location>
        <begin position="445"/>
        <end position="482"/>
    </location>
</feature>
<dbReference type="Pfam" id="PF04926">
    <property type="entry name" value="PAP_RNA-bind"/>
    <property type="match status" value="1"/>
</dbReference>
<accession>A0A9P9KI73</accession>
<comment type="cofactor">
    <cofactor evidence="1">
        <name>Mn(2+)</name>
        <dbReference type="ChEBI" id="CHEBI:29035"/>
    </cofactor>
</comment>
<keyword evidence="7 13" id="KW-0547">Nucleotide-binding</keyword>
<dbReference type="Gene3D" id="3.30.460.10">
    <property type="entry name" value="Beta Polymerase, domain 2"/>
    <property type="match status" value="1"/>
</dbReference>
<dbReference type="GO" id="GO:0031123">
    <property type="term" value="P:RNA 3'-end processing"/>
    <property type="evidence" value="ECO:0007669"/>
    <property type="project" value="InterPro"/>
</dbReference>
<evidence type="ECO:0000259" key="19">
    <source>
        <dbReference type="Pfam" id="PF20750"/>
    </source>
</evidence>
<feature type="binding site" evidence="15">
    <location>
        <position position="103"/>
    </location>
    <ligand>
        <name>Mg(2+)</name>
        <dbReference type="ChEBI" id="CHEBI:18420"/>
        <label>2</label>
        <note>catalytic</note>
    </ligand>
</feature>
<evidence type="ECO:0000256" key="3">
    <source>
        <dbReference type="ARBA" id="ARBA00010912"/>
    </source>
</evidence>
<dbReference type="CDD" id="cd05402">
    <property type="entry name" value="NT_PAP_TUTase"/>
    <property type="match status" value="1"/>
</dbReference>
<evidence type="ECO:0000256" key="10">
    <source>
        <dbReference type="ARBA" id="ARBA00022884"/>
    </source>
</evidence>
<dbReference type="GO" id="GO:1990817">
    <property type="term" value="F:poly(A) RNA polymerase activity"/>
    <property type="evidence" value="ECO:0007669"/>
    <property type="project" value="UniProtKB-UniRule"/>
</dbReference>
<protein>
    <recommendedName>
        <fullName evidence="13">Poly(A) polymerase</fullName>
        <ecNumber evidence="13">2.7.7.19</ecNumber>
    </recommendedName>
</protein>
<evidence type="ECO:0000256" key="6">
    <source>
        <dbReference type="ARBA" id="ARBA00022723"/>
    </source>
</evidence>
<feature type="binding site" evidence="15">
    <location>
        <position position="103"/>
    </location>
    <ligand>
        <name>Mg(2+)</name>
        <dbReference type="ChEBI" id="CHEBI:18420"/>
        <label>1</label>
        <note>catalytic</note>
    </ligand>
</feature>
<evidence type="ECO:0000259" key="17">
    <source>
        <dbReference type="Pfam" id="PF04926"/>
    </source>
</evidence>
<evidence type="ECO:0000256" key="9">
    <source>
        <dbReference type="ARBA" id="ARBA00022842"/>
    </source>
</evidence>
<feature type="domain" description="Poly(A) polymerase nucleotidyltransferase" evidence="19">
    <location>
        <begin position="8"/>
        <end position="206"/>
    </location>
</feature>
<dbReference type="InterPro" id="IPR007010">
    <property type="entry name" value="PolA_pol_RNA-bd_dom"/>
</dbReference>
<dbReference type="InterPro" id="IPR011068">
    <property type="entry name" value="NuclTrfase_I-like_C"/>
</dbReference>
<feature type="binding site" evidence="14">
    <location>
        <position position="229"/>
    </location>
    <ligand>
        <name>ATP</name>
        <dbReference type="ChEBI" id="CHEBI:30616"/>
    </ligand>
</feature>
<dbReference type="SUPFAM" id="SSF81301">
    <property type="entry name" value="Nucleotidyltransferase"/>
    <property type="match status" value="1"/>
</dbReference>
<dbReference type="Pfam" id="PF04928">
    <property type="entry name" value="PAP_central"/>
    <property type="match status" value="1"/>
</dbReference>
<dbReference type="FunFam" id="3.30.70.590:FF:000003">
    <property type="entry name" value="Poly(A) polymerase"/>
    <property type="match status" value="1"/>
</dbReference>
<keyword evidence="10" id="KW-0694">RNA-binding</keyword>
<dbReference type="Gene3D" id="1.10.1410.10">
    <property type="match status" value="1"/>
</dbReference>
<name>A0A9P9KI73_FUSSL</name>
<keyword evidence="8 13" id="KW-0067">ATP-binding</keyword>
<keyword evidence="21" id="KW-1185">Reference proteome</keyword>
<dbReference type="SUPFAM" id="SSF81631">
    <property type="entry name" value="PAP/OAS1 substrate-binding domain"/>
    <property type="match status" value="1"/>
</dbReference>
<feature type="binding site" evidence="14">
    <location>
        <position position="220"/>
    </location>
    <ligand>
        <name>ATP</name>
        <dbReference type="ChEBI" id="CHEBI:30616"/>
    </ligand>
</feature>
<dbReference type="PIRSF" id="PIRSF018425">
    <property type="entry name" value="PolyA_polymerase"/>
    <property type="match status" value="1"/>
</dbReference>
<evidence type="ECO:0000313" key="20">
    <source>
        <dbReference type="EMBL" id="KAH7258086.1"/>
    </source>
</evidence>
<gene>
    <name evidence="20" type="ORF">B0J15DRAFT_290172</name>
</gene>
<dbReference type="EC" id="2.7.7.19" evidence="13"/>
<dbReference type="InterPro" id="IPR014492">
    <property type="entry name" value="PolyA_polymerase"/>
</dbReference>
<dbReference type="SUPFAM" id="SSF55003">
    <property type="entry name" value="PAP/Archaeal CCA-adding enzyme, C-terminal domain"/>
    <property type="match status" value="1"/>
</dbReference>
<feature type="binding site" evidence="14">
    <location>
        <begin position="238"/>
        <end position="239"/>
    </location>
    <ligand>
        <name>ATP</name>
        <dbReference type="ChEBI" id="CHEBI:30616"/>
    </ligand>
</feature>
<sequence length="624" mass="70074">MTTDQAYGVTPPISSQLPTDAELRATDALLEELKRQKTFESPADTAKREEVLASIQNITNAFIRQVAQEKEPKNDVLIRNARGRVFTYGSYRLGVYGPGSDIDTLIVAPKYVTRDDYFKYFPDLLVSMAPKDAITGLAVVTDAFVPIIKFEYSGISIDLIFSRIIQKQLPPEFKDLKDSGLLRGLDEAELRSLNGTRVTDEILTLVPEQSTFKLALRAIKLWAQRRAVYANIMGFPGGVAWAMLVARVCQLYPKATPSVIVNKFFLVISQWRWPQPVLLKPIENGPLPVRVWNPRLYKGDSFHLMPVITPAYPSMCATFNITRSSMRVINRELQRALQISESIMVGKRPWSDLFVKHTFFTQGYKYYISVISSAKTKEDHKIWSGYVESKVRMLVQKLEQHPSIALAHAFNKGYERHHRCHSDKEIAAVQDGSLDYLCTEKTEETPVAKSEPAVAELPIKPESEEDSKPIKSEPETTESDGVAKVEAVKSEPSDEVKPVAPGVTDVYTTTHYIGLELSGGAKSLDLSYQVEEFKELCTSWQKYKDELKTTVSIGVQHVRNFNLPDDVFDADEKKPQRKPAGAKGAANGKKRGPPEVFDSCRRDPPSVAKMRRRRRQGPSSDGTN</sequence>
<organism evidence="20 21">
    <name type="scientific">Fusarium solani</name>
    <name type="common">Filamentous fungus</name>
    <dbReference type="NCBI Taxonomy" id="169388"/>
    <lineage>
        <taxon>Eukaryota</taxon>
        <taxon>Fungi</taxon>
        <taxon>Dikarya</taxon>
        <taxon>Ascomycota</taxon>
        <taxon>Pezizomycotina</taxon>
        <taxon>Sordariomycetes</taxon>
        <taxon>Hypocreomycetidae</taxon>
        <taxon>Hypocreales</taxon>
        <taxon>Nectriaceae</taxon>
        <taxon>Fusarium</taxon>
        <taxon>Fusarium solani species complex</taxon>
    </lineage>
</organism>
<dbReference type="EMBL" id="JAGTJS010000009">
    <property type="protein sequence ID" value="KAH7258086.1"/>
    <property type="molecule type" value="Genomic_DNA"/>
</dbReference>
<evidence type="ECO:0000256" key="8">
    <source>
        <dbReference type="ARBA" id="ARBA00022840"/>
    </source>
</evidence>
<dbReference type="Proteomes" id="UP000736672">
    <property type="component" value="Unassembled WGS sequence"/>
</dbReference>
<comment type="caution">
    <text evidence="20">The sequence shown here is derived from an EMBL/GenBank/DDBJ whole genome shotgun (WGS) entry which is preliminary data.</text>
</comment>
<dbReference type="FunFam" id="3.30.460.10:FF:000002">
    <property type="entry name" value="Poly(A) polymerase alpha, putative"/>
    <property type="match status" value="1"/>
</dbReference>
<keyword evidence="11" id="KW-0464">Manganese</keyword>
<evidence type="ECO:0000256" key="5">
    <source>
        <dbReference type="ARBA" id="ARBA00022679"/>
    </source>
</evidence>
<evidence type="ECO:0000256" key="11">
    <source>
        <dbReference type="ARBA" id="ARBA00023211"/>
    </source>
</evidence>
<dbReference type="GO" id="GO:0046872">
    <property type="term" value="F:metal ion binding"/>
    <property type="evidence" value="ECO:0007669"/>
    <property type="project" value="UniProtKB-KW"/>
</dbReference>
<dbReference type="Pfam" id="PF20750">
    <property type="entry name" value="PAP_NTPase"/>
    <property type="match status" value="1"/>
</dbReference>
<evidence type="ECO:0000256" key="16">
    <source>
        <dbReference type="SAM" id="MobiDB-lite"/>
    </source>
</evidence>
<keyword evidence="5 13" id="KW-0808">Transferase</keyword>
<comment type="function">
    <text evidence="13">Polymerase that creates the 3'-poly(A) tail of mRNA's.</text>
</comment>
<feature type="compositionally biased region" description="Basic and acidic residues" evidence="16">
    <location>
        <begin position="459"/>
        <end position="474"/>
    </location>
</feature>
<dbReference type="GO" id="GO:0006397">
    <property type="term" value="P:mRNA processing"/>
    <property type="evidence" value="ECO:0007669"/>
    <property type="project" value="UniProtKB-KW"/>
</dbReference>
<feature type="binding site" evidence="15">
    <location>
        <position position="101"/>
    </location>
    <ligand>
        <name>Mg(2+)</name>
        <dbReference type="ChEBI" id="CHEBI:18420"/>
        <label>2</label>
        <note>catalytic</note>
    </ligand>
</feature>
<proteinExistence type="inferred from homology"/>
<evidence type="ECO:0000256" key="13">
    <source>
        <dbReference type="PIRNR" id="PIRNR018425"/>
    </source>
</evidence>
<feature type="domain" description="Poly(A) polymerase central" evidence="18">
    <location>
        <begin position="211"/>
        <end position="355"/>
    </location>
</feature>
<dbReference type="InterPro" id="IPR048840">
    <property type="entry name" value="PolA_pol_NTPase"/>
</dbReference>
<feature type="binding site" evidence="14">
    <location>
        <begin position="101"/>
        <end position="103"/>
    </location>
    <ligand>
        <name>ATP</name>
        <dbReference type="ChEBI" id="CHEBI:30616"/>
    </ligand>
</feature>
<feature type="binding site" evidence="14">
    <location>
        <position position="158"/>
    </location>
    <ligand>
        <name>ATP</name>
        <dbReference type="ChEBI" id="CHEBI:30616"/>
    </ligand>
</feature>
<dbReference type="InterPro" id="IPR007012">
    <property type="entry name" value="PolA_pol_cen_dom"/>
</dbReference>
<evidence type="ECO:0000259" key="18">
    <source>
        <dbReference type="Pfam" id="PF04928"/>
    </source>
</evidence>
<feature type="region of interest" description="Disordered" evidence="16">
    <location>
        <begin position="566"/>
        <end position="624"/>
    </location>
</feature>
<feature type="binding site" evidence="15">
    <location>
        <position position="158"/>
    </location>
    <ligand>
        <name>Mg(2+)</name>
        <dbReference type="ChEBI" id="CHEBI:18420"/>
        <label>2</label>
        <note>catalytic</note>
    </ligand>
</feature>
<keyword evidence="6 15" id="KW-0479">Metal-binding</keyword>
<evidence type="ECO:0000313" key="21">
    <source>
        <dbReference type="Proteomes" id="UP000736672"/>
    </source>
</evidence>
<evidence type="ECO:0000256" key="4">
    <source>
        <dbReference type="ARBA" id="ARBA00022664"/>
    </source>
</evidence>
<feature type="domain" description="Poly(A) polymerase RNA-binding" evidence="17">
    <location>
        <begin position="358"/>
        <end position="577"/>
    </location>
</feature>
<evidence type="ECO:0000256" key="2">
    <source>
        <dbReference type="ARBA" id="ARBA00004123"/>
    </source>
</evidence>
<dbReference type="PANTHER" id="PTHR10682:SF10">
    <property type="entry name" value="POLYNUCLEOTIDE ADENYLYLTRANSFERASE"/>
    <property type="match status" value="1"/>
</dbReference>
<dbReference type="Gene3D" id="3.30.70.590">
    <property type="entry name" value="Poly(A) polymerase predicted RNA binding domain"/>
    <property type="match status" value="1"/>
</dbReference>
<dbReference type="GO" id="GO:0005524">
    <property type="term" value="F:ATP binding"/>
    <property type="evidence" value="ECO:0007669"/>
    <property type="project" value="UniProtKB-UniRule"/>
</dbReference>
<evidence type="ECO:0000256" key="12">
    <source>
        <dbReference type="ARBA" id="ARBA00023242"/>
    </source>
</evidence>
<feature type="binding site" evidence="15">
    <location>
        <position position="101"/>
    </location>
    <ligand>
        <name>Mg(2+)</name>
        <dbReference type="ChEBI" id="CHEBI:18420"/>
        <label>1</label>
        <note>catalytic</note>
    </ligand>
</feature>
<dbReference type="GO" id="GO:0003723">
    <property type="term" value="F:RNA binding"/>
    <property type="evidence" value="ECO:0007669"/>
    <property type="project" value="UniProtKB-UniRule"/>
</dbReference>
<evidence type="ECO:0000256" key="14">
    <source>
        <dbReference type="PIRSR" id="PIRSR018425-1"/>
    </source>
</evidence>
<dbReference type="PANTHER" id="PTHR10682">
    <property type="entry name" value="POLY A POLYMERASE"/>
    <property type="match status" value="1"/>
</dbReference>
<dbReference type="OrthoDB" id="412748at2759"/>
<keyword evidence="4 13" id="KW-0507">mRNA processing</keyword>
<dbReference type="InterPro" id="IPR043519">
    <property type="entry name" value="NT_sf"/>
</dbReference>
<keyword evidence="12 13" id="KW-0539">Nucleus</keyword>
<dbReference type="AlphaFoldDB" id="A0A9P9KI73"/>
<reference evidence="20" key="1">
    <citation type="journal article" date="2021" name="Nat. Commun.">
        <title>Genetic determinants of endophytism in the Arabidopsis root mycobiome.</title>
        <authorList>
            <person name="Mesny F."/>
            <person name="Miyauchi S."/>
            <person name="Thiergart T."/>
            <person name="Pickel B."/>
            <person name="Atanasova L."/>
            <person name="Karlsson M."/>
            <person name="Huettel B."/>
            <person name="Barry K.W."/>
            <person name="Haridas S."/>
            <person name="Chen C."/>
            <person name="Bauer D."/>
            <person name="Andreopoulos W."/>
            <person name="Pangilinan J."/>
            <person name="LaButti K."/>
            <person name="Riley R."/>
            <person name="Lipzen A."/>
            <person name="Clum A."/>
            <person name="Drula E."/>
            <person name="Henrissat B."/>
            <person name="Kohler A."/>
            <person name="Grigoriev I.V."/>
            <person name="Martin F.M."/>
            <person name="Hacquard S."/>
        </authorList>
    </citation>
    <scope>NUCLEOTIDE SEQUENCE</scope>
    <source>
        <strain evidence="20">FSSC 5 MPI-SDFR-AT-0091</strain>
    </source>
</reference>
<dbReference type="FunFam" id="1.10.1410.10:FF:000001">
    <property type="entry name" value="Putative poly(A) polymerase gamma"/>
    <property type="match status" value="1"/>
</dbReference>
<evidence type="ECO:0000256" key="15">
    <source>
        <dbReference type="PIRSR" id="PIRSR018425-2"/>
    </source>
</evidence>
<feature type="compositionally biased region" description="Low complexity" evidence="16">
    <location>
        <begin position="578"/>
        <end position="587"/>
    </location>
</feature>
<comment type="similarity">
    <text evidence="3 13">Belongs to the poly(A) polymerase family.</text>
</comment>
<evidence type="ECO:0000256" key="1">
    <source>
        <dbReference type="ARBA" id="ARBA00001936"/>
    </source>
</evidence>
<comment type="subcellular location">
    <subcellularLocation>
        <location evidence="2 13">Nucleus</location>
    </subcellularLocation>
</comment>